<dbReference type="Pfam" id="PF00672">
    <property type="entry name" value="HAMP"/>
    <property type="match status" value="1"/>
</dbReference>
<dbReference type="InterPro" id="IPR004089">
    <property type="entry name" value="MCPsignal_dom"/>
</dbReference>
<dbReference type="KEGG" id="saga:M5M_14145"/>
<keyword evidence="5" id="KW-1133">Transmembrane helix</keyword>
<dbReference type="SUPFAM" id="SSF58104">
    <property type="entry name" value="Methyl-accepting chemotaxis protein (MCP) signaling domain"/>
    <property type="match status" value="1"/>
</dbReference>
<dbReference type="GO" id="GO:0006935">
    <property type="term" value="P:chemotaxis"/>
    <property type="evidence" value="ECO:0007669"/>
    <property type="project" value="UniProtKB-ARBA"/>
</dbReference>
<reference evidence="8 9" key="1">
    <citation type="journal article" date="2013" name="Genome Announc.">
        <title>Complete genome sequence of Simiduia agarivorans SA1(T), a marine bacterium able to degrade a variety of polysaccharides.</title>
        <authorList>
            <person name="Lin S.Y."/>
            <person name="Shieh W.Y."/>
            <person name="Chen J.S."/>
            <person name="Tang S.L."/>
        </authorList>
    </citation>
    <scope>NUCLEOTIDE SEQUENCE [LARGE SCALE GENOMIC DNA]</scope>
    <source>
        <strain evidence="9">DSM 21679 / JCM 13881 / BCRC 17597 / SA1</strain>
    </source>
</reference>
<feature type="transmembrane region" description="Helical" evidence="5">
    <location>
        <begin position="13"/>
        <end position="34"/>
    </location>
</feature>
<dbReference type="CDD" id="cd11386">
    <property type="entry name" value="MCP_signal"/>
    <property type="match status" value="1"/>
</dbReference>
<dbReference type="Proteomes" id="UP000000466">
    <property type="component" value="Chromosome"/>
</dbReference>
<feature type="transmembrane region" description="Helical" evidence="5">
    <location>
        <begin position="196"/>
        <end position="218"/>
    </location>
</feature>
<dbReference type="SMART" id="SM00283">
    <property type="entry name" value="MA"/>
    <property type="match status" value="1"/>
</dbReference>
<dbReference type="OrthoDB" id="2489132at2"/>
<dbReference type="GO" id="GO:0007165">
    <property type="term" value="P:signal transduction"/>
    <property type="evidence" value="ECO:0007669"/>
    <property type="project" value="UniProtKB-KW"/>
</dbReference>
<evidence type="ECO:0000256" key="4">
    <source>
        <dbReference type="PROSITE-ProRule" id="PRU00284"/>
    </source>
</evidence>
<evidence type="ECO:0000256" key="2">
    <source>
        <dbReference type="ARBA" id="ARBA00023224"/>
    </source>
</evidence>
<evidence type="ECO:0000259" key="6">
    <source>
        <dbReference type="PROSITE" id="PS50111"/>
    </source>
</evidence>
<gene>
    <name evidence="8" type="ordered locus">M5M_14145</name>
</gene>
<accession>K4KNZ6</accession>
<name>K4KNZ6_SIMAS</name>
<evidence type="ECO:0000313" key="8">
    <source>
        <dbReference type="EMBL" id="AFU99965.2"/>
    </source>
</evidence>
<keyword evidence="9" id="KW-1185">Reference proteome</keyword>
<dbReference type="eggNOG" id="COG0840">
    <property type="taxonomic scope" value="Bacteria"/>
</dbReference>
<dbReference type="RefSeq" id="WP_016389568.1">
    <property type="nucleotide sequence ID" value="NC_018868.3"/>
</dbReference>
<evidence type="ECO:0000256" key="3">
    <source>
        <dbReference type="ARBA" id="ARBA00029447"/>
    </source>
</evidence>
<comment type="similarity">
    <text evidence="3">Belongs to the methyl-accepting chemotaxis (MCP) protein family.</text>
</comment>
<protein>
    <submittedName>
        <fullName evidence="8">Methyl-accepting chemotaxis protein</fullName>
    </submittedName>
</protein>
<dbReference type="GO" id="GO:0016020">
    <property type="term" value="C:membrane"/>
    <property type="evidence" value="ECO:0007669"/>
    <property type="project" value="UniProtKB-SubCell"/>
</dbReference>
<dbReference type="HOGENOM" id="CLU_000445_107_27_6"/>
<organism evidence="8 9">
    <name type="scientific">Simiduia agarivorans (strain DSM 21679 / JCM 13881 / BCRC 17597 / SA1)</name>
    <dbReference type="NCBI Taxonomy" id="1117647"/>
    <lineage>
        <taxon>Bacteria</taxon>
        <taxon>Pseudomonadati</taxon>
        <taxon>Pseudomonadota</taxon>
        <taxon>Gammaproteobacteria</taxon>
        <taxon>Cellvibrionales</taxon>
        <taxon>Cellvibrionaceae</taxon>
        <taxon>Simiduia</taxon>
    </lineage>
</organism>
<dbReference type="Gene3D" id="1.10.287.950">
    <property type="entry name" value="Methyl-accepting chemotaxis protein"/>
    <property type="match status" value="1"/>
</dbReference>
<keyword evidence="2 4" id="KW-0807">Transducer</keyword>
<evidence type="ECO:0000256" key="1">
    <source>
        <dbReference type="ARBA" id="ARBA00004370"/>
    </source>
</evidence>
<dbReference type="STRING" id="1117647.M5M_14145"/>
<feature type="domain" description="Methyl-accepting transducer" evidence="6">
    <location>
        <begin position="275"/>
        <end position="511"/>
    </location>
</feature>
<comment type="subcellular location">
    <subcellularLocation>
        <location evidence="1">Membrane</location>
    </subcellularLocation>
</comment>
<dbReference type="Pfam" id="PF00015">
    <property type="entry name" value="MCPsignal"/>
    <property type="match status" value="1"/>
</dbReference>
<dbReference type="PROSITE" id="PS50111">
    <property type="entry name" value="CHEMOTAXIS_TRANSDUC_2"/>
    <property type="match status" value="1"/>
</dbReference>
<dbReference type="PANTHER" id="PTHR32089">
    <property type="entry name" value="METHYL-ACCEPTING CHEMOTAXIS PROTEIN MCPB"/>
    <property type="match status" value="1"/>
</dbReference>
<dbReference type="AlphaFoldDB" id="K4KNZ6"/>
<evidence type="ECO:0000259" key="7">
    <source>
        <dbReference type="PROSITE" id="PS50885"/>
    </source>
</evidence>
<dbReference type="SMART" id="SM00304">
    <property type="entry name" value="HAMP"/>
    <property type="match status" value="1"/>
</dbReference>
<keyword evidence="5" id="KW-0472">Membrane</keyword>
<dbReference type="PANTHER" id="PTHR32089:SF112">
    <property type="entry name" value="LYSOZYME-LIKE PROTEIN-RELATED"/>
    <property type="match status" value="1"/>
</dbReference>
<dbReference type="CDD" id="cd06225">
    <property type="entry name" value="HAMP"/>
    <property type="match status" value="1"/>
</dbReference>
<evidence type="ECO:0000313" key="9">
    <source>
        <dbReference type="Proteomes" id="UP000000466"/>
    </source>
</evidence>
<proteinExistence type="inferred from homology"/>
<keyword evidence="5" id="KW-0812">Transmembrane</keyword>
<dbReference type="EMBL" id="CP003746">
    <property type="protein sequence ID" value="AFU99965.2"/>
    <property type="molecule type" value="Genomic_DNA"/>
</dbReference>
<dbReference type="FunFam" id="1.10.287.950:FF:000001">
    <property type="entry name" value="Methyl-accepting chemotaxis sensory transducer"/>
    <property type="match status" value="1"/>
</dbReference>
<dbReference type="PROSITE" id="PS50885">
    <property type="entry name" value="HAMP"/>
    <property type="match status" value="1"/>
</dbReference>
<feature type="domain" description="HAMP" evidence="7">
    <location>
        <begin position="219"/>
        <end position="270"/>
    </location>
</feature>
<sequence>MTWFHNLSYRWKISLPIGLLLVLNLMVGINGLMIKNTLAGDAEELGNKYLNALDLLLQADRDMYQAQAAERSLVFLSADNPNYGSLNESLKENQQQALDRALQASQLSPAIAQVAPSQAIRELHADWVSASASLLRQRALLEAGDPALTALSYGDVAKRFSDLRSRLDQAGEAHQAAVTRFVAQAQQDADDAGTHATVLLVVAGAFGALALFVLPPLFTQGLNQINATMADIARGEGDLTSRTRLKTKDELGSLSASFNLFMDKLQKTVASAKHTADEVRAASDNMHTLGDANRATMSAQNNAIRALVASVAELSKTVTEIAENTNLTAEQAQTANKLTSDGSSTVNTTKEQIASLAKLVENTSELISKVQQQASDANSVLDVISGIAEQTNLLALNAAIEAARAGEQGRGFAVVADEVRTLASKTQDSTLHIQQMLGALQSGVEDAVEGMRAAASDAMATVDSATAANEALTSINAAVDQITQMSIQIATAAEEQSAVIVELNENLSEIDQQSMSTTSNIGQAANASRNMNELAVNLQTLLAGFKV</sequence>
<dbReference type="InterPro" id="IPR003660">
    <property type="entry name" value="HAMP_dom"/>
</dbReference>
<evidence type="ECO:0000256" key="5">
    <source>
        <dbReference type="SAM" id="Phobius"/>
    </source>
</evidence>